<dbReference type="EMBL" id="SSTE01008830">
    <property type="protein sequence ID" value="KAA0054351.1"/>
    <property type="molecule type" value="Genomic_DNA"/>
</dbReference>
<dbReference type="EMBL" id="SSTD01010133">
    <property type="protein sequence ID" value="TYK12388.1"/>
    <property type="molecule type" value="Genomic_DNA"/>
</dbReference>
<name>A0A5D3CMM1_CUCMM</name>
<dbReference type="AlphaFoldDB" id="A0A5D3CMM1"/>
<dbReference type="PANTHER" id="PTHR34072">
    <property type="entry name" value="ENZYMATIC POLYPROTEIN-RELATED"/>
    <property type="match status" value="1"/>
</dbReference>
<sequence length="290" mass="32536">MQSQPLQNLGATVNLWPRGNRPSLQTEELDKTVIFPLSTLSVLRDNDAVVEIQLSVPDTLATSAESSGSNSSTWLELYFESVHVEMFCYFTNQVISGLHLVFNVLVRSTGIVRGDNVCWLHAVFRARTAGGLGGGVTTWYQSDHKSLKYIFDQKELNLRHRRWLELIKDYDCIIEYYPGKANVVADALSRKSRLSKSAFCGIRASLLSELGGFKEFMTAESSGSLLAQFQVRSSLVAEIVGRQPEDSNLQKMLAKAKQGREAEFELRTNGAIVNREDYAFRILVSLRVLY</sequence>
<proteinExistence type="predicted"/>
<gene>
    <name evidence="2" type="ORF">E5676_scaffold302G001700</name>
    <name evidence="1" type="ORF">E6C27_scaffold24G00780</name>
</gene>
<evidence type="ECO:0000313" key="4">
    <source>
        <dbReference type="Proteomes" id="UP000321947"/>
    </source>
</evidence>
<accession>A0A5D3CMM1</accession>
<evidence type="ECO:0000313" key="3">
    <source>
        <dbReference type="Proteomes" id="UP000321393"/>
    </source>
</evidence>
<keyword evidence="2" id="KW-0695">RNA-directed DNA polymerase</keyword>
<keyword evidence="2" id="KW-0808">Transferase</keyword>
<dbReference type="Proteomes" id="UP000321947">
    <property type="component" value="Unassembled WGS sequence"/>
</dbReference>
<protein>
    <submittedName>
        <fullName evidence="2">Reverse transcriptase</fullName>
    </submittedName>
</protein>
<comment type="caution">
    <text evidence="2">The sequence shown here is derived from an EMBL/GenBank/DDBJ whole genome shotgun (WGS) entry which is preliminary data.</text>
</comment>
<evidence type="ECO:0000313" key="2">
    <source>
        <dbReference type="EMBL" id="TYK12388.1"/>
    </source>
</evidence>
<dbReference type="GO" id="GO:0003964">
    <property type="term" value="F:RNA-directed DNA polymerase activity"/>
    <property type="evidence" value="ECO:0007669"/>
    <property type="project" value="UniProtKB-KW"/>
</dbReference>
<organism evidence="2 4">
    <name type="scientific">Cucumis melo var. makuwa</name>
    <name type="common">Oriental melon</name>
    <dbReference type="NCBI Taxonomy" id="1194695"/>
    <lineage>
        <taxon>Eukaryota</taxon>
        <taxon>Viridiplantae</taxon>
        <taxon>Streptophyta</taxon>
        <taxon>Embryophyta</taxon>
        <taxon>Tracheophyta</taxon>
        <taxon>Spermatophyta</taxon>
        <taxon>Magnoliopsida</taxon>
        <taxon>eudicotyledons</taxon>
        <taxon>Gunneridae</taxon>
        <taxon>Pentapetalae</taxon>
        <taxon>rosids</taxon>
        <taxon>fabids</taxon>
        <taxon>Cucurbitales</taxon>
        <taxon>Cucurbitaceae</taxon>
        <taxon>Benincaseae</taxon>
        <taxon>Cucumis</taxon>
    </lineage>
</organism>
<reference evidence="3 4" key="1">
    <citation type="submission" date="2019-08" db="EMBL/GenBank/DDBJ databases">
        <title>Draft genome sequences of two oriental melons (Cucumis melo L. var makuwa).</title>
        <authorList>
            <person name="Kwon S.-Y."/>
        </authorList>
    </citation>
    <scope>NUCLEOTIDE SEQUENCE [LARGE SCALE GENOMIC DNA]</scope>
    <source>
        <strain evidence="4">cv. Chang Bougi</strain>
        <strain evidence="3">cv. SW 3</strain>
        <tissue evidence="2">Leaf</tissue>
    </source>
</reference>
<dbReference type="Proteomes" id="UP000321393">
    <property type="component" value="Unassembled WGS sequence"/>
</dbReference>
<keyword evidence="2" id="KW-0548">Nucleotidyltransferase</keyword>
<dbReference type="PANTHER" id="PTHR34072:SF52">
    <property type="entry name" value="RIBONUCLEASE H"/>
    <property type="match status" value="1"/>
</dbReference>
<dbReference type="OrthoDB" id="3234307at2759"/>
<evidence type="ECO:0000313" key="1">
    <source>
        <dbReference type="EMBL" id="KAA0054351.1"/>
    </source>
</evidence>